<reference evidence="1" key="1">
    <citation type="submission" date="2008-02" db="EMBL/GenBank/DDBJ databases">
        <title>Complete sequence of Psuedomonas putida W619.</title>
        <authorList>
            <consortium name="US DOE Joint Genome Institute"/>
            <person name="Copeland A."/>
            <person name="Lucas S."/>
            <person name="Lapidus A."/>
            <person name="Barry K."/>
            <person name="Detter J.C."/>
            <person name="Glavina del Rio T."/>
            <person name="Dalin E."/>
            <person name="Tice H."/>
            <person name="Pitluck S."/>
            <person name="Chain P."/>
            <person name="Malfatti S."/>
            <person name="Shin M."/>
            <person name="Vergez L."/>
            <person name="Schmutz J."/>
            <person name="Larimer F."/>
            <person name="Land M."/>
            <person name="Hauser L."/>
            <person name="Kyrpides N."/>
            <person name="Kim E."/>
            <person name="Taghavi S."/>
            <person name="Vangronsveld D."/>
            <person name="van der Lelie D."/>
            <person name="Richardson P."/>
        </authorList>
    </citation>
    <scope>NUCLEOTIDE SEQUENCE</scope>
    <source>
        <strain evidence="1">W619</strain>
    </source>
</reference>
<evidence type="ECO:0000313" key="1">
    <source>
        <dbReference type="EMBL" id="ACA74405.1"/>
    </source>
</evidence>
<protein>
    <submittedName>
        <fullName evidence="1">Uncharacterized protein</fullName>
    </submittedName>
</protein>
<accession>B1JCX9</accession>
<organism evidence="1">
    <name type="scientific">Pseudomonas putida (strain W619)</name>
    <dbReference type="NCBI Taxonomy" id="390235"/>
    <lineage>
        <taxon>Bacteria</taxon>
        <taxon>Pseudomonadati</taxon>
        <taxon>Pseudomonadota</taxon>
        <taxon>Gammaproteobacteria</taxon>
        <taxon>Pseudomonadales</taxon>
        <taxon>Pseudomonadaceae</taxon>
        <taxon>Pseudomonas</taxon>
    </lineage>
</organism>
<dbReference type="AlphaFoldDB" id="B1JCX9"/>
<gene>
    <name evidence="1" type="ordered locus">PputW619_3925</name>
</gene>
<dbReference type="KEGG" id="ppw:PputW619_3925"/>
<sequence length="230" mass="24915">MPTGFQCFNQNGTIQIDSDWVNYGLVNRYTVSSSSIYFPTGSINGIQVALDNFSDLVFVSCAGQIAYHVSVKTGPSARTITYAVNGLGVPVDVYVYRGMQASATNSGMQIFGPDGRLIFDANSRFMNVSGSLPALAFNTKYALPAGRKYAICFPSFYGRNIQEGFPNGAFWDLVRSHYKLYCICQSDGIQTTGEALITAYTSPWFDPSPPPASNVFYAGGSPLVIDVTGF</sequence>
<dbReference type="HOGENOM" id="CLU_1174602_0_0_6"/>
<proteinExistence type="predicted"/>
<name>B1JCX9_PSEPW</name>
<dbReference type="STRING" id="390235.PputW619_3925"/>
<dbReference type="EMBL" id="CP000949">
    <property type="protein sequence ID" value="ACA74405.1"/>
    <property type="molecule type" value="Genomic_DNA"/>
</dbReference>
<dbReference type="OrthoDB" id="6930406at2"/>